<dbReference type="AlphaFoldDB" id="A0A8J8TCU3"/>
<dbReference type="Pfam" id="PF00106">
    <property type="entry name" value="adh_short"/>
    <property type="match status" value="1"/>
</dbReference>
<gene>
    <name evidence="2" type="ORF">EGH24_04770</name>
</gene>
<dbReference type="PRINTS" id="PR00081">
    <property type="entry name" value="GDHRDH"/>
</dbReference>
<evidence type="ECO:0000256" key="1">
    <source>
        <dbReference type="ARBA" id="ARBA00023002"/>
    </source>
</evidence>
<name>A0A8J8TCU3_9EURY</name>
<sequence>MADSPEAIAGVADVDCSGKTVLITGSTSGIGRAAALACGRMGADVLVHGRDAAAGNAVVDEIESTGASATFFQADFAEVDAVEGLISSVRKATTGLDVLINNAGGFFRSGELTELGVEYTFHVNHLSPYLLTTELLDHCNDGARIVTTASGAHRGASLDLDRIESVDSYAAMWAYSHSKLANILFSSELAWRLGEADIEITANSLHPGAIPGSGFWRFLPGPLSRLVSGAGWLPGVTTVADGAAELLHAAFSPRIASVSGRYFASQRPQTPSEAARDTDAANRLWSYSADVLDIPEPLAAESTAE</sequence>
<reference evidence="2" key="1">
    <citation type="submission" date="2019-02" db="EMBL/GenBank/DDBJ databases">
        <title>Halonotius sp. a new haloarchaeum isolated from saline soil.</title>
        <authorList>
            <person name="Duran-Viseras A."/>
            <person name="Sanchez-Porro C."/>
            <person name="Ventosa A."/>
        </authorList>
    </citation>
    <scope>NUCLEOTIDE SEQUENCE</scope>
    <source>
        <strain evidence="2">F15B</strain>
    </source>
</reference>
<dbReference type="InterPro" id="IPR002347">
    <property type="entry name" value="SDR_fam"/>
</dbReference>
<organism evidence="2 3">
    <name type="scientific">Halonotius terrestris</name>
    <dbReference type="NCBI Taxonomy" id="2487750"/>
    <lineage>
        <taxon>Archaea</taxon>
        <taxon>Methanobacteriati</taxon>
        <taxon>Methanobacteriota</taxon>
        <taxon>Stenosarchaea group</taxon>
        <taxon>Halobacteria</taxon>
        <taxon>Halobacteriales</taxon>
        <taxon>Haloferacaceae</taxon>
        <taxon>Halonotius</taxon>
    </lineage>
</organism>
<keyword evidence="1" id="KW-0560">Oxidoreductase</keyword>
<evidence type="ECO:0000313" key="2">
    <source>
        <dbReference type="EMBL" id="TQQ82758.1"/>
    </source>
</evidence>
<dbReference type="SUPFAM" id="SSF51735">
    <property type="entry name" value="NAD(P)-binding Rossmann-fold domains"/>
    <property type="match status" value="1"/>
</dbReference>
<dbReference type="GO" id="GO:0016491">
    <property type="term" value="F:oxidoreductase activity"/>
    <property type="evidence" value="ECO:0007669"/>
    <property type="project" value="UniProtKB-KW"/>
</dbReference>
<dbReference type="Gene3D" id="3.40.50.720">
    <property type="entry name" value="NAD(P)-binding Rossmann-like Domain"/>
    <property type="match status" value="1"/>
</dbReference>
<evidence type="ECO:0000313" key="3">
    <source>
        <dbReference type="Proteomes" id="UP000705823"/>
    </source>
</evidence>
<comment type="caution">
    <text evidence="2">The sequence shown here is derived from an EMBL/GenBank/DDBJ whole genome shotgun (WGS) entry which is preliminary data.</text>
</comment>
<dbReference type="OrthoDB" id="10454at2157"/>
<dbReference type="PANTHER" id="PTHR43157">
    <property type="entry name" value="PHOSPHATIDYLINOSITOL-GLYCAN BIOSYNTHESIS CLASS F PROTEIN-RELATED"/>
    <property type="match status" value="1"/>
</dbReference>
<keyword evidence="3" id="KW-1185">Reference proteome</keyword>
<dbReference type="Proteomes" id="UP000705823">
    <property type="component" value="Unassembled WGS sequence"/>
</dbReference>
<proteinExistence type="predicted"/>
<dbReference type="InterPro" id="IPR036291">
    <property type="entry name" value="NAD(P)-bd_dom_sf"/>
</dbReference>
<protein>
    <submittedName>
        <fullName evidence="2">SDR family NAD(P)-dependent oxidoreductase</fullName>
    </submittedName>
</protein>
<dbReference type="RefSeq" id="WP_142979023.1">
    <property type="nucleotide sequence ID" value="NZ_RKLU01000002.1"/>
</dbReference>
<dbReference type="EMBL" id="RKLU01000002">
    <property type="protein sequence ID" value="TQQ82758.1"/>
    <property type="molecule type" value="Genomic_DNA"/>
</dbReference>
<accession>A0A8J8TCU3</accession>
<dbReference type="PANTHER" id="PTHR43157:SF31">
    <property type="entry name" value="PHOSPHATIDYLINOSITOL-GLYCAN BIOSYNTHESIS CLASS F PROTEIN"/>
    <property type="match status" value="1"/>
</dbReference>